<evidence type="ECO:0000256" key="16">
    <source>
        <dbReference type="SAM" id="MobiDB-lite"/>
    </source>
</evidence>
<evidence type="ECO:0000256" key="2">
    <source>
        <dbReference type="ARBA" id="ARBA00001973"/>
    </source>
</evidence>
<dbReference type="RefSeq" id="WP_080887033.1">
    <property type="nucleotide sequence ID" value="NZ_LT828648.1"/>
</dbReference>
<feature type="binding site" description="type 1 copper site" evidence="14">
    <location>
        <position position="141"/>
    </location>
    <ligand>
        <name>Cu cation</name>
        <dbReference type="ChEBI" id="CHEBI:23378"/>
        <label>1</label>
    </ligand>
</feature>
<dbReference type="PROSITE" id="PS51007">
    <property type="entry name" value="CYTC"/>
    <property type="match status" value="1"/>
</dbReference>
<dbReference type="Gene3D" id="2.60.40.420">
    <property type="entry name" value="Cupredoxins - blue copper proteins"/>
    <property type="match status" value="2"/>
</dbReference>
<feature type="compositionally biased region" description="Polar residues" evidence="16">
    <location>
        <begin position="44"/>
        <end position="55"/>
    </location>
</feature>
<feature type="binding site" description="type 1 copper site" evidence="14">
    <location>
        <position position="331"/>
    </location>
    <ligand>
        <name>Cu cation</name>
        <dbReference type="ChEBI" id="CHEBI:23378"/>
        <label>1</label>
    </ligand>
</feature>
<feature type="region of interest" description="Disordered" evidence="16">
    <location>
        <begin position="28"/>
        <end position="55"/>
    </location>
</feature>
<feature type="binding site" description="type 1 copper site" evidence="14">
    <location>
        <position position="177"/>
    </location>
    <ligand>
        <name>Cu cation</name>
        <dbReference type="ChEBI" id="CHEBI:23378"/>
        <label>1</label>
    </ligand>
</feature>
<feature type="binding site" description="type 1 copper site" evidence="14">
    <location>
        <position position="185"/>
    </location>
    <ligand>
        <name>Cu cation</name>
        <dbReference type="ChEBI" id="CHEBI:23378"/>
        <label>1</label>
    </ligand>
</feature>
<dbReference type="EMBL" id="LT828648">
    <property type="protein sequence ID" value="SLM48684.1"/>
    <property type="molecule type" value="Genomic_DNA"/>
</dbReference>
<feature type="signal peptide" evidence="17">
    <location>
        <begin position="1"/>
        <end position="30"/>
    </location>
</feature>
<keyword evidence="20" id="KW-1185">Reference proteome</keyword>
<dbReference type="CDD" id="cd11020">
    <property type="entry name" value="CuRO_1_CuNIR"/>
    <property type="match status" value="1"/>
</dbReference>
<dbReference type="GO" id="GO:0050421">
    <property type="term" value="F:nitrite reductase (NO-forming) activity"/>
    <property type="evidence" value="ECO:0007669"/>
    <property type="project" value="UniProtKB-EC"/>
</dbReference>
<dbReference type="InterPro" id="IPR011707">
    <property type="entry name" value="Cu-oxidase-like_N"/>
</dbReference>
<gene>
    <name evidence="19" type="ORF">NSJP_2512</name>
</gene>
<sequence length="492" mass="52088">MPRYGSQFEVKKLVLPVILSVALGSTSWAAAPSTPPTKPAKGQSGASAGKSNQQADATIRAVLSAAPSVPPPVKRSRPAKVIVELEVSEVTLPLSEGVDYTFWTFGGTVPGKFIRVRQGDVVEFHLMNHPDSRFPHNIDLHAVTGPGGGAASSNTAPGRRTQFSFTASNPGLYVYHCATAPVGEHVANGMYGLILVEPPGGLSPVDREYYVMQSDVYTAGKYHEKGHQPFDMGKAVEEHPTYVVFNGAEGSLLGEKALKAKVGERVRLFVGNGGPNLVSSFHVIGEIFDRVYAEAGTKYSEHIQTTLVPAGGAAIVEFKVEVPGSYKLVDHSILRAFNKGALGELKVEGQENKLVYSGKQAESDYHPTGAVAKAASPPPTKDSHASGEPLYKTYCMGCHQAEGQGIPGTFPPLAKSDYVAGETAQVIELVLNGFSGPLHVNGETYNGTMPPMGHLKDEEIAEILSYVRSSWGNAGASVSAAEVAAVRAKTAH</sequence>
<feature type="domain" description="Cytochrome c" evidence="18">
    <location>
        <begin position="382"/>
        <end position="471"/>
    </location>
</feature>
<dbReference type="InterPro" id="IPR008972">
    <property type="entry name" value="Cupredoxin"/>
</dbReference>
<evidence type="ECO:0000256" key="13">
    <source>
        <dbReference type="ARBA" id="ARBA00049340"/>
    </source>
</evidence>
<feature type="binding site" description="type 1 copper site" evidence="14">
    <location>
        <position position="136"/>
    </location>
    <ligand>
        <name>Cu cation</name>
        <dbReference type="ChEBI" id="CHEBI:23378"/>
        <label>1</label>
    </ligand>
</feature>
<organism evidence="19 20">
    <name type="scientific">Nitrospira japonica</name>
    <dbReference type="NCBI Taxonomy" id="1325564"/>
    <lineage>
        <taxon>Bacteria</taxon>
        <taxon>Pseudomonadati</taxon>
        <taxon>Nitrospirota</taxon>
        <taxon>Nitrospiria</taxon>
        <taxon>Nitrospirales</taxon>
        <taxon>Nitrospiraceae</taxon>
        <taxon>Nitrospira</taxon>
    </lineage>
</organism>
<dbReference type="GO" id="GO:0020037">
    <property type="term" value="F:heme binding"/>
    <property type="evidence" value="ECO:0007669"/>
    <property type="project" value="InterPro"/>
</dbReference>
<keyword evidence="17" id="KW-0732">Signal</keyword>
<keyword evidence="10" id="KW-0560">Oxidoreductase</keyword>
<keyword evidence="11 15" id="KW-0408">Iron</keyword>
<evidence type="ECO:0000256" key="11">
    <source>
        <dbReference type="ARBA" id="ARBA00023004"/>
    </source>
</evidence>
<dbReference type="CDD" id="cd04208">
    <property type="entry name" value="CuRO_2_CuNIR"/>
    <property type="match status" value="1"/>
</dbReference>
<evidence type="ECO:0000256" key="12">
    <source>
        <dbReference type="ARBA" id="ARBA00023008"/>
    </source>
</evidence>
<dbReference type="KEGG" id="nja:NSJP_2512"/>
<feature type="binding site" description="type 1 copper site" evidence="14">
    <location>
        <position position="190"/>
    </location>
    <ligand>
        <name>Cu cation</name>
        <dbReference type="ChEBI" id="CHEBI:23378"/>
        <label>1</label>
    </ligand>
</feature>
<dbReference type="NCBIfam" id="TIGR02376">
    <property type="entry name" value="Cu_nitrite_red"/>
    <property type="match status" value="1"/>
</dbReference>
<dbReference type="InterPro" id="IPR001287">
    <property type="entry name" value="NO2-reductase_Cu"/>
</dbReference>
<name>A0A1W1I6R6_9BACT</name>
<evidence type="ECO:0000256" key="1">
    <source>
        <dbReference type="ARBA" id="ARBA00001960"/>
    </source>
</evidence>
<reference evidence="19 20" key="1">
    <citation type="submission" date="2017-03" db="EMBL/GenBank/DDBJ databases">
        <authorList>
            <person name="Afonso C.L."/>
            <person name="Miller P.J."/>
            <person name="Scott M.A."/>
            <person name="Spackman E."/>
            <person name="Goraichik I."/>
            <person name="Dimitrov K.M."/>
            <person name="Suarez D.L."/>
            <person name="Swayne D.E."/>
        </authorList>
    </citation>
    <scope>NUCLEOTIDE SEQUENCE [LARGE SCALE GENOMIC DNA]</scope>
    <source>
        <strain evidence="19">Genome sequencing of Nitrospira japonica strain NJ11</strain>
    </source>
</reference>
<dbReference type="STRING" id="1325564.NSJP_2512"/>
<dbReference type="Pfam" id="PF07732">
    <property type="entry name" value="Cu-oxidase_3"/>
    <property type="match status" value="1"/>
</dbReference>
<dbReference type="PANTHER" id="PTHR35008">
    <property type="entry name" value="BLL4482 PROTEIN-RELATED"/>
    <property type="match status" value="1"/>
</dbReference>
<comment type="catalytic activity">
    <reaction evidence="13">
        <text>nitric oxide + Fe(III)-[cytochrome c] + H2O = Fe(II)-[cytochrome c] + nitrite + 2 H(+)</text>
        <dbReference type="Rhea" id="RHEA:15233"/>
        <dbReference type="Rhea" id="RHEA-COMP:10350"/>
        <dbReference type="Rhea" id="RHEA-COMP:14399"/>
        <dbReference type="ChEBI" id="CHEBI:15377"/>
        <dbReference type="ChEBI" id="CHEBI:15378"/>
        <dbReference type="ChEBI" id="CHEBI:16301"/>
        <dbReference type="ChEBI" id="CHEBI:16480"/>
        <dbReference type="ChEBI" id="CHEBI:29033"/>
        <dbReference type="ChEBI" id="CHEBI:29034"/>
        <dbReference type="EC" id="1.7.2.1"/>
    </reaction>
</comment>
<dbReference type="PANTHER" id="PTHR35008:SF8">
    <property type="entry name" value="ALCOHOL DEHYDROGENASE CYTOCHROME C SUBUNIT"/>
    <property type="match status" value="1"/>
</dbReference>
<evidence type="ECO:0000256" key="17">
    <source>
        <dbReference type="SAM" id="SignalP"/>
    </source>
</evidence>
<evidence type="ECO:0000256" key="14">
    <source>
        <dbReference type="PIRSR" id="PIRSR601287-1"/>
    </source>
</evidence>
<evidence type="ECO:0000256" key="15">
    <source>
        <dbReference type="PROSITE-ProRule" id="PRU00433"/>
    </source>
</evidence>
<dbReference type="GO" id="GO:0005507">
    <property type="term" value="F:copper ion binding"/>
    <property type="evidence" value="ECO:0007669"/>
    <property type="project" value="InterPro"/>
</dbReference>
<accession>A0A1W1I6R6</accession>
<keyword evidence="7 15" id="KW-0349">Heme</keyword>
<evidence type="ECO:0000256" key="10">
    <source>
        <dbReference type="ARBA" id="ARBA00023002"/>
    </source>
</evidence>
<dbReference type="InterPro" id="IPR009056">
    <property type="entry name" value="Cyt_c-like_dom"/>
</dbReference>
<dbReference type="PRINTS" id="PR00695">
    <property type="entry name" value="CUNO2RDTASE"/>
</dbReference>
<comment type="similarity">
    <text evidence="3">Belongs to the multicopper oxidase family.</text>
</comment>
<evidence type="ECO:0000256" key="4">
    <source>
        <dbReference type="ARBA" id="ARBA00011233"/>
    </source>
</evidence>
<dbReference type="GO" id="GO:0009055">
    <property type="term" value="F:electron transfer activity"/>
    <property type="evidence" value="ECO:0007669"/>
    <property type="project" value="InterPro"/>
</dbReference>
<comment type="subunit">
    <text evidence="4">Homotrimer.</text>
</comment>
<dbReference type="SUPFAM" id="SSF46626">
    <property type="entry name" value="Cytochrome c"/>
    <property type="match status" value="1"/>
</dbReference>
<evidence type="ECO:0000259" key="18">
    <source>
        <dbReference type="PROSITE" id="PS51007"/>
    </source>
</evidence>
<keyword evidence="9" id="KW-0677">Repeat</keyword>
<dbReference type="EC" id="1.7.2.1" evidence="5"/>
<keyword evidence="8 14" id="KW-0479">Metal-binding</keyword>
<evidence type="ECO:0000313" key="20">
    <source>
        <dbReference type="Proteomes" id="UP000192042"/>
    </source>
</evidence>
<dbReference type="SUPFAM" id="SSF49503">
    <property type="entry name" value="Cupredoxins"/>
    <property type="match status" value="2"/>
</dbReference>
<evidence type="ECO:0000256" key="9">
    <source>
        <dbReference type="ARBA" id="ARBA00022737"/>
    </source>
</evidence>
<feature type="binding site" description="type 1 copper site" evidence="14">
    <location>
        <position position="176"/>
    </location>
    <ligand>
        <name>Cu cation</name>
        <dbReference type="ChEBI" id="CHEBI:23378"/>
        <label>1</label>
    </ligand>
</feature>
<evidence type="ECO:0000256" key="6">
    <source>
        <dbReference type="ARBA" id="ARBA00017290"/>
    </source>
</evidence>
<evidence type="ECO:0000256" key="8">
    <source>
        <dbReference type="ARBA" id="ARBA00022723"/>
    </source>
</evidence>
<dbReference type="AlphaFoldDB" id="A0A1W1I6R6"/>
<dbReference type="InterPro" id="IPR036909">
    <property type="entry name" value="Cyt_c-like_dom_sf"/>
</dbReference>
<evidence type="ECO:0000256" key="7">
    <source>
        <dbReference type="ARBA" id="ARBA00022617"/>
    </source>
</evidence>
<dbReference type="OrthoDB" id="9757546at2"/>
<feature type="chain" id="PRO_5012686948" description="Copper-containing nitrite reductase" evidence="17">
    <location>
        <begin position="31"/>
        <end position="492"/>
    </location>
</feature>
<evidence type="ECO:0000313" key="19">
    <source>
        <dbReference type="EMBL" id="SLM48684.1"/>
    </source>
</evidence>
<protein>
    <recommendedName>
        <fullName evidence="6">Copper-containing nitrite reductase</fullName>
        <ecNumber evidence="5">1.7.2.1</ecNumber>
    </recommendedName>
</protein>
<dbReference type="InterPro" id="IPR051459">
    <property type="entry name" value="Cytochrome_c-type_DH"/>
</dbReference>
<evidence type="ECO:0000256" key="3">
    <source>
        <dbReference type="ARBA" id="ARBA00010609"/>
    </source>
</evidence>
<evidence type="ECO:0000256" key="5">
    <source>
        <dbReference type="ARBA" id="ARBA00011882"/>
    </source>
</evidence>
<dbReference type="Proteomes" id="UP000192042">
    <property type="component" value="Chromosome I"/>
</dbReference>
<comment type="cofactor">
    <cofactor evidence="1 14">
        <name>Cu(+)</name>
        <dbReference type="ChEBI" id="CHEBI:49552"/>
    </cofactor>
</comment>
<keyword evidence="12 14" id="KW-0186">Copper</keyword>
<dbReference type="Gene3D" id="1.10.760.10">
    <property type="entry name" value="Cytochrome c-like domain"/>
    <property type="match status" value="1"/>
</dbReference>
<dbReference type="Pfam" id="PF00034">
    <property type="entry name" value="Cytochrom_C"/>
    <property type="match status" value="1"/>
</dbReference>
<dbReference type="FunFam" id="2.60.40.420:FF:000093">
    <property type="entry name" value="Copper-containing nitrite reductase"/>
    <property type="match status" value="1"/>
</dbReference>
<comment type="cofactor">
    <cofactor evidence="2 14">
        <name>Cu(2+)</name>
        <dbReference type="ChEBI" id="CHEBI:29036"/>
    </cofactor>
</comment>
<proteinExistence type="inferred from homology"/>